<accession>A0A369T6M2</accession>
<dbReference type="EMBL" id="QPMH01000017">
    <property type="protein sequence ID" value="RDD60970.1"/>
    <property type="molecule type" value="Genomic_DNA"/>
</dbReference>
<gene>
    <name evidence="8" type="ORF">DRB17_15395</name>
</gene>
<dbReference type="InterPro" id="IPR010445">
    <property type="entry name" value="LapA_dom"/>
</dbReference>
<name>A0A369T6M2_9PROT</name>
<proteinExistence type="predicted"/>
<keyword evidence="4 6" id="KW-0472">Membrane</keyword>
<reference evidence="8 9" key="1">
    <citation type="submission" date="2018-07" db="EMBL/GenBank/DDBJ databases">
        <title>Venubactetium sediminum gen. nov., sp. nov., isolated from a marine solar saltern.</title>
        <authorList>
            <person name="Wang S."/>
        </authorList>
    </citation>
    <scope>NUCLEOTIDE SEQUENCE [LARGE SCALE GENOMIC DNA]</scope>
    <source>
        <strain evidence="8 9">WD2A32</strain>
    </source>
</reference>
<evidence type="ECO:0000259" key="7">
    <source>
        <dbReference type="Pfam" id="PF06305"/>
    </source>
</evidence>
<feature type="domain" description="Lipopolysaccharide assembly protein A" evidence="7">
    <location>
        <begin position="58"/>
        <end position="109"/>
    </location>
</feature>
<dbReference type="GO" id="GO:0005886">
    <property type="term" value="C:plasma membrane"/>
    <property type="evidence" value="ECO:0007669"/>
    <property type="project" value="InterPro"/>
</dbReference>
<dbReference type="Proteomes" id="UP000253941">
    <property type="component" value="Unassembled WGS sequence"/>
</dbReference>
<keyword evidence="9" id="KW-1185">Reference proteome</keyword>
<dbReference type="Pfam" id="PF06305">
    <property type="entry name" value="LapA_dom"/>
    <property type="match status" value="1"/>
</dbReference>
<evidence type="ECO:0000313" key="8">
    <source>
        <dbReference type="EMBL" id="RDD60970.1"/>
    </source>
</evidence>
<keyword evidence="1" id="KW-1003">Cell membrane</keyword>
<feature type="transmembrane region" description="Helical" evidence="6">
    <location>
        <begin position="65"/>
        <end position="87"/>
    </location>
</feature>
<evidence type="ECO:0000256" key="4">
    <source>
        <dbReference type="ARBA" id="ARBA00023136"/>
    </source>
</evidence>
<evidence type="ECO:0000313" key="9">
    <source>
        <dbReference type="Proteomes" id="UP000253941"/>
    </source>
</evidence>
<feature type="compositionally biased region" description="Low complexity" evidence="5">
    <location>
        <begin position="127"/>
        <end position="136"/>
    </location>
</feature>
<feature type="transmembrane region" description="Helical" evidence="6">
    <location>
        <begin position="27"/>
        <end position="45"/>
    </location>
</feature>
<keyword evidence="2 6" id="KW-0812">Transmembrane</keyword>
<evidence type="ECO:0000256" key="2">
    <source>
        <dbReference type="ARBA" id="ARBA00022692"/>
    </source>
</evidence>
<comment type="caution">
    <text evidence="8">The sequence shown here is derived from an EMBL/GenBank/DDBJ whole genome shotgun (WGS) entry which is preliminary data.</text>
</comment>
<sequence length="149" mass="16595">MAVAARHRAGAPVIAHWNWRRSGVKHISWVITLPLLAIAVVFAVNHRGRVVLDLWPLPLRVEPPLYLLVLLAIFVGFVIGGLVVWAAQGRNRHKARQRRFRVEELEREVTFLKRKLEKAEADRQAAEARAAQSGPGSAPPALPRARTGS</sequence>
<feature type="region of interest" description="Disordered" evidence="5">
    <location>
        <begin position="122"/>
        <end position="149"/>
    </location>
</feature>
<evidence type="ECO:0000256" key="5">
    <source>
        <dbReference type="SAM" id="MobiDB-lite"/>
    </source>
</evidence>
<keyword evidence="3 6" id="KW-1133">Transmembrane helix</keyword>
<evidence type="ECO:0000256" key="3">
    <source>
        <dbReference type="ARBA" id="ARBA00022989"/>
    </source>
</evidence>
<organism evidence="8 9">
    <name type="scientific">Ferruginivarius sediminum</name>
    <dbReference type="NCBI Taxonomy" id="2661937"/>
    <lineage>
        <taxon>Bacteria</taxon>
        <taxon>Pseudomonadati</taxon>
        <taxon>Pseudomonadota</taxon>
        <taxon>Alphaproteobacteria</taxon>
        <taxon>Rhodospirillales</taxon>
        <taxon>Rhodospirillaceae</taxon>
        <taxon>Ferruginivarius</taxon>
    </lineage>
</organism>
<evidence type="ECO:0000256" key="1">
    <source>
        <dbReference type="ARBA" id="ARBA00022475"/>
    </source>
</evidence>
<evidence type="ECO:0000256" key="6">
    <source>
        <dbReference type="SAM" id="Phobius"/>
    </source>
</evidence>
<dbReference type="AlphaFoldDB" id="A0A369T6M2"/>
<protein>
    <submittedName>
        <fullName evidence="8">LapA family protein</fullName>
    </submittedName>
</protein>